<keyword evidence="4 6" id="KW-1133">Transmembrane helix</keyword>
<evidence type="ECO:0000256" key="5">
    <source>
        <dbReference type="ARBA" id="ARBA00023136"/>
    </source>
</evidence>
<dbReference type="CDD" id="cd17326">
    <property type="entry name" value="MFS_MFSD8"/>
    <property type="match status" value="1"/>
</dbReference>
<keyword evidence="2" id="KW-0813">Transport</keyword>
<name>A0A0K0F410_STRVS</name>
<feature type="transmembrane region" description="Helical" evidence="6">
    <location>
        <begin position="85"/>
        <end position="104"/>
    </location>
</feature>
<feature type="transmembrane region" description="Helical" evidence="6">
    <location>
        <begin position="314"/>
        <end position="336"/>
    </location>
</feature>
<evidence type="ECO:0000256" key="2">
    <source>
        <dbReference type="ARBA" id="ARBA00022448"/>
    </source>
</evidence>
<dbReference type="AlphaFoldDB" id="A0A0K0F410"/>
<evidence type="ECO:0000256" key="1">
    <source>
        <dbReference type="ARBA" id="ARBA00004127"/>
    </source>
</evidence>
<organism evidence="8 9">
    <name type="scientific">Strongyloides venezuelensis</name>
    <name type="common">Threadworm</name>
    <dbReference type="NCBI Taxonomy" id="75913"/>
    <lineage>
        <taxon>Eukaryota</taxon>
        <taxon>Metazoa</taxon>
        <taxon>Ecdysozoa</taxon>
        <taxon>Nematoda</taxon>
        <taxon>Chromadorea</taxon>
        <taxon>Rhabditida</taxon>
        <taxon>Tylenchina</taxon>
        <taxon>Panagrolaimomorpha</taxon>
        <taxon>Strongyloidoidea</taxon>
        <taxon>Strongyloididae</taxon>
        <taxon>Strongyloides</taxon>
    </lineage>
</organism>
<feature type="transmembrane region" description="Helical" evidence="6">
    <location>
        <begin position="449"/>
        <end position="469"/>
    </location>
</feature>
<dbReference type="InterPro" id="IPR051068">
    <property type="entry name" value="MFS_Domain-Containing_Protein"/>
</dbReference>
<sequence length="505" mass="56446">MKIVAGEEKENVVVMDKERADIKKGSSKDETTENFNKIMEGRSTDWYSIYMTYTMMLLSGIQLTIYYTSIWPYILLLNPSSQINLLGYVIASFSLGQGIGSPIFGGVATKLRSNKIPITIGLIIVIIGNVIYVFLPDLPKDNIFYWICLSRILVGIGSGTNGVLRSYCVTACIPNDRRRVVALSIASFVMGVTIGPVIQALFTPLGTENNKYLIFTINMFTMPAIIMSIIYTFGIIFFWLRFKETFIGFEEVSTSDNLEDCKENNKIELPKFDNIAVIVCIIVMFVQSSVATNIEAVATPLSIAMYNWNDAEAVLYNGLLIAASAVISFTNYMMQAFTFVHNIDQRKLLIFGLSVFFLHHTLNYPWSFYSGKLDYIPTDENGTEFSTADYGGCSSKYDWCNSISRVPLIVYCITMIVCLGFGFPYTAAPNNTLYADILGPRRQGLMQGIFELFGSIARMVGPLIGTYLFNMAGPVYVMMLQGLLILLAIALILVFYKRLIPLKLA</sequence>
<dbReference type="PANTHER" id="PTHR23510">
    <property type="entry name" value="INNER MEMBRANE TRANSPORT PROTEIN YAJR"/>
    <property type="match status" value="1"/>
</dbReference>
<reference evidence="9" key="2">
    <citation type="submission" date="2015-08" db="UniProtKB">
        <authorList>
            <consortium name="WormBaseParasite"/>
        </authorList>
    </citation>
    <scope>IDENTIFICATION</scope>
</reference>
<keyword evidence="3 6" id="KW-0812">Transmembrane</keyword>
<keyword evidence="8" id="KW-1185">Reference proteome</keyword>
<feature type="transmembrane region" description="Helical" evidence="6">
    <location>
        <begin position="275"/>
        <end position="294"/>
    </location>
</feature>
<dbReference type="GO" id="GO:0005765">
    <property type="term" value="C:lysosomal membrane"/>
    <property type="evidence" value="ECO:0007669"/>
    <property type="project" value="TreeGrafter"/>
</dbReference>
<keyword evidence="5 6" id="KW-0472">Membrane</keyword>
<evidence type="ECO:0000256" key="3">
    <source>
        <dbReference type="ARBA" id="ARBA00022692"/>
    </source>
</evidence>
<feature type="transmembrane region" description="Helical" evidence="6">
    <location>
        <begin position="408"/>
        <end position="428"/>
    </location>
</feature>
<evidence type="ECO:0000256" key="4">
    <source>
        <dbReference type="ARBA" id="ARBA00022989"/>
    </source>
</evidence>
<dbReference type="PANTHER" id="PTHR23510:SF3">
    <property type="entry name" value="MAJOR FACILITATOR SUPERFAMILY DOMAIN-CONTAINING PROTEIN 8"/>
    <property type="match status" value="1"/>
</dbReference>
<proteinExistence type="predicted"/>
<evidence type="ECO:0000313" key="8">
    <source>
        <dbReference type="Proteomes" id="UP000035680"/>
    </source>
</evidence>
<feature type="transmembrane region" description="Helical" evidence="6">
    <location>
        <begin position="116"/>
        <end position="137"/>
    </location>
</feature>
<feature type="transmembrane region" description="Helical" evidence="6">
    <location>
        <begin position="348"/>
        <end position="366"/>
    </location>
</feature>
<dbReference type="InterPro" id="IPR020846">
    <property type="entry name" value="MFS_dom"/>
</dbReference>
<dbReference type="Gene3D" id="1.20.1250.20">
    <property type="entry name" value="MFS general substrate transporter like domains"/>
    <property type="match status" value="1"/>
</dbReference>
<feature type="transmembrane region" description="Helical" evidence="6">
    <location>
        <begin position="47"/>
        <end position="65"/>
    </location>
</feature>
<comment type="subcellular location">
    <subcellularLocation>
        <location evidence="1">Endomembrane system</location>
        <topology evidence="1">Multi-pass membrane protein</topology>
    </subcellularLocation>
</comment>
<feature type="transmembrane region" description="Helical" evidence="6">
    <location>
        <begin position="214"/>
        <end position="240"/>
    </location>
</feature>
<accession>A0A0K0F410</accession>
<dbReference type="SUPFAM" id="SSF103473">
    <property type="entry name" value="MFS general substrate transporter"/>
    <property type="match status" value="1"/>
</dbReference>
<dbReference type="WBParaSite" id="SVE_0354500.1">
    <property type="protein sequence ID" value="SVE_0354500.1"/>
    <property type="gene ID" value="SVE_0354500"/>
</dbReference>
<dbReference type="Pfam" id="PF07690">
    <property type="entry name" value="MFS_1"/>
    <property type="match status" value="2"/>
</dbReference>
<dbReference type="PROSITE" id="PS50850">
    <property type="entry name" value="MFS"/>
    <property type="match status" value="1"/>
</dbReference>
<dbReference type="InterPro" id="IPR036259">
    <property type="entry name" value="MFS_trans_sf"/>
</dbReference>
<feature type="transmembrane region" description="Helical" evidence="6">
    <location>
        <begin position="180"/>
        <end position="202"/>
    </location>
</feature>
<feature type="domain" description="Major facilitator superfamily (MFS) profile" evidence="7">
    <location>
        <begin position="48"/>
        <end position="500"/>
    </location>
</feature>
<feature type="transmembrane region" description="Helical" evidence="6">
    <location>
        <begin position="143"/>
        <end position="168"/>
    </location>
</feature>
<dbReference type="GO" id="GO:0022857">
    <property type="term" value="F:transmembrane transporter activity"/>
    <property type="evidence" value="ECO:0007669"/>
    <property type="project" value="InterPro"/>
</dbReference>
<dbReference type="Proteomes" id="UP000035680">
    <property type="component" value="Unassembled WGS sequence"/>
</dbReference>
<reference evidence="8" key="1">
    <citation type="submission" date="2014-07" db="EMBL/GenBank/DDBJ databases">
        <authorList>
            <person name="Martin A.A"/>
            <person name="De Silva N."/>
        </authorList>
    </citation>
    <scope>NUCLEOTIDE SEQUENCE</scope>
</reference>
<evidence type="ECO:0000256" key="6">
    <source>
        <dbReference type="SAM" id="Phobius"/>
    </source>
</evidence>
<dbReference type="GO" id="GO:0012505">
    <property type="term" value="C:endomembrane system"/>
    <property type="evidence" value="ECO:0007669"/>
    <property type="project" value="UniProtKB-SubCell"/>
</dbReference>
<dbReference type="InterPro" id="IPR011701">
    <property type="entry name" value="MFS"/>
</dbReference>
<evidence type="ECO:0000259" key="7">
    <source>
        <dbReference type="PROSITE" id="PS50850"/>
    </source>
</evidence>
<feature type="transmembrane region" description="Helical" evidence="6">
    <location>
        <begin position="475"/>
        <end position="496"/>
    </location>
</feature>
<protein>
    <submittedName>
        <fullName evidence="9">MFS domain-containing protein</fullName>
    </submittedName>
</protein>
<evidence type="ECO:0000313" key="9">
    <source>
        <dbReference type="WBParaSite" id="SVE_0354500.1"/>
    </source>
</evidence>